<protein>
    <recommendedName>
        <fullName evidence="3">Metallo-beta-lactamase domain-containing protein</fullName>
    </recommendedName>
</protein>
<dbReference type="Gene3D" id="3.60.15.10">
    <property type="entry name" value="Ribonuclease Z/Hydroxyacylglutathione hydrolase-like"/>
    <property type="match status" value="1"/>
</dbReference>
<dbReference type="SUPFAM" id="SSF56281">
    <property type="entry name" value="Metallo-hydrolase/oxidoreductase"/>
    <property type="match status" value="1"/>
</dbReference>
<dbReference type="InterPro" id="IPR052926">
    <property type="entry name" value="Metallo-beta-lactamase_dom"/>
</dbReference>
<keyword evidence="2" id="KW-1185">Reference proteome</keyword>
<dbReference type="EMBL" id="JAKWBI020000018">
    <property type="protein sequence ID" value="KAJ2906120.1"/>
    <property type="molecule type" value="Genomic_DNA"/>
</dbReference>
<evidence type="ECO:0000313" key="2">
    <source>
        <dbReference type="Proteomes" id="UP001201980"/>
    </source>
</evidence>
<reference evidence="1" key="1">
    <citation type="submission" date="2022-07" db="EMBL/GenBank/DDBJ databases">
        <title>Draft genome sequence of Zalerion maritima ATCC 34329, a (micro)plastics degrading marine fungus.</title>
        <authorList>
            <person name="Paco A."/>
            <person name="Goncalves M.F.M."/>
            <person name="Rocha-Santos T.A.P."/>
            <person name="Alves A."/>
        </authorList>
    </citation>
    <scope>NUCLEOTIDE SEQUENCE</scope>
    <source>
        <strain evidence="1">ATCC 34329</strain>
    </source>
</reference>
<dbReference type="GO" id="GO:0016740">
    <property type="term" value="F:transferase activity"/>
    <property type="evidence" value="ECO:0007669"/>
    <property type="project" value="TreeGrafter"/>
</dbReference>
<name>A0AAD5RYH8_9PEZI</name>
<sequence length="391" mass="41873">MVADLPDALDPSGWGNATTFPARPPSITMALKFTLAPLASIQITSIVTDEVDHFTPSPSPLVGKAPGLIGGAVPLPEPRCGASHELKMDRLCCGALGLSLGISAVPADGVGGQGRKPRELLFDAGPLGDLWARNASNMGYDAGKVEHVHLSHWHRDHSAGLEDAVRMIAERKKEADGQVVVDLHPDVVVYRGMKTPKGVVSMEANPTVGTLEEAGAKVELNGDAHLVLDGTFLVSGQIPRVTEYEGGIQGGVRLNEDGEWVEDELIMDERMVVCLLKDKGLVIFTGCSHAGVINVCLHAKEIFPDTPIYCVVGGYHLADATPERLGSSLEDLMKLEPMLCMPGHCTGWRFKFMIEKEMPGQMVPLVAGGKQYQAVPELKANSDIDHIKGNE</sequence>
<evidence type="ECO:0008006" key="3">
    <source>
        <dbReference type="Google" id="ProtNLM"/>
    </source>
</evidence>
<organism evidence="1 2">
    <name type="scientific">Zalerion maritima</name>
    <dbReference type="NCBI Taxonomy" id="339359"/>
    <lineage>
        <taxon>Eukaryota</taxon>
        <taxon>Fungi</taxon>
        <taxon>Dikarya</taxon>
        <taxon>Ascomycota</taxon>
        <taxon>Pezizomycotina</taxon>
        <taxon>Sordariomycetes</taxon>
        <taxon>Lulworthiomycetidae</taxon>
        <taxon>Lulworthiales</taxon>
        <taxon>Lulworthiaceae</taxon>
        <taxon>Zalerion</taxon>
    </lineage>
</organism>
<accession>A0AAD5RYH8</accession>
<comment type="caution">
    <text evidence="1">The sequence shown here is derived from an EMBL/GenBank/DDBJ whole genome shotgun (WGS) entry which is preliminary data.</text>
</comment>
<dbReference type="InterPro" id="IPR041712">
    <property type="entry name" value="DHPS-like_MBL-fold"/>
</dbReference>
<dbReference type="PANTHER" id="PTHR13754:SF13">
    <property type="entry name" value="METALLO-BETA-LACTAMASE SUPERFAMILY PROTEIN (AFU_ORTHOLOGUE AFUA_3G07630)"/>
    <property type="match status" value="1"/>
</dbReference>
<proteinExistence type="predicted"/>
<dbReference type="Proteomes" id="UP001201980">
    <property type="component" value="Unassembled WGS sequence"/>
</dbReference>
<dbReference type="CDD" id="cd07713">
    <property type="entry name" value="DHPS-like_MBL-fold"/>
    <property type="match status" value="1"/>
</dbReference>
<dbReference type="PANTHER" id="PTHR13754">
    <property type="entry name" value="METALLO-BETA-LACTAMASE SUPERFAMILY PROTEIN"/>
    <property type="match status" value="1"/>
</dbReference>
<gene>
    <name evidence="1" type="ORF">MKZ38_002835</name>
</gene>
<dbReference type="InterPro" id="IPR036866">
    <property type="entry name" value="RibonucZ/Hydroxyglut_hydro"/>
</dbReference>
<evidence type="ECO:0000313" key="1">
    <source>
        <dbReference type="EMBL" id="KAJ2906120.1"/>
    </source>
</evidence>
<dbReference type="AlphaFoldDB" id="A0AAD5RYH8"/>